<dbReference type="InterPro" id="IPR013740">
    <property type="entry name" value="Redoxin"/>
</dbReference>
<evidence type="ECO:0000313" key="7">
    <source>
        <dbReference type="Proteomes" id="UP000628710"/>
    </source>
</evidence>
<dbReference type="GO" id="GO:0017004">
    <property type="term" value="P:cytochrome complex assembly"/>
    <property type="evidence" value="ECO:0007669"/>
    <property type="project" value="UniProtKB-KW"/>
</dbReference>
<evidence type="ECO:0000256" key="1">
    <source>
        <dbReference type="ARBA" id="ARBA00004196"/>
    </source>
</evidence>
<dbReference type="CDD" id="cd02966">
    <property type="entry name" value="TlpA_like_family"/>
    <property type="match status" value="1"/>
</dbReference>
<evidence type="ECO:0000256" key="4">
    <source>
        <dbReference type="SAM" id="SignalP"/>
    </source>
</evidence>
<evidence type="ECO:0000256" key="2">
    <source>
        <dbReference type="ARBA" id="ARBA00022748"/>
    </source>
</evidence>
<gene>
    <name evidence="6" type="ORF">I8J31_16915</name>
</gene>
<keyword evidence="2" id="KW-0201">Cytochrome c-type biogenesis</keyword>
<dbReference type="InterPro" id="IPR036249">
    <property type="entry name" value="Thioredoxin-like_sf"/>
</dbReference>
<dbReference type="InterPro" id="IPR017937">
    <property type="entry name" value="Thioredoxin_CS"/>
</dbReference>
<dbReference type="GO" id="GO:0030313">
    <property type="term" value="C:cell envelope"/>
    <property type="evidence" value="ECO:0007669"/>
    <property type="project" value="UniProtKB-SubCell"/>
</dbReference>
<dbReference type="AlphaFoldDB" id="A0A934N348"/>
<dbReference type="PROSITE" id="PS51352">
    <property type="entry name" value="THIOREDOXIN_2"/>
    <property type="match status" value="1"/>
</dbReference>
<feature type="domain" description="Thioredoxin" evidence="5">
    <location>
        <begin position="27"/>
        <end position="174"/>
    </location>
</feature>
<keyword evidence="4" id="KW-0732">Signal</keyword>
<evidence type="ECO:0000313" key="6">
    <source>
        <dbReference type="EMBL" id="MBJ7539362.1"/>
    </source>
</evidence>
<dbReference type="InterPro" id="IPR013766">
    <property type="entry name" value="Thioredoxin_domain"/>
</dbReference>
<comment type="subcellular location">
    <subcellularLocation>
        <location evidence="1">Cell envelope</location>
    </subcellularLocation>
</comment>
<dbReference type="Gene3D" id="3.40.30.10">
    <property type="entry name" value="Glutaredoxin"/>
    <property type="match status" value="1"/>
</dbReference>
<evidence type="ECO:0000259" key="5">
    <source>
        <dbReference type="PROSITE" id="PS51352"/>
    </source>
</evidence>
<proteinExistence type="predicted"/>
<name>A0A934N348_9GAMM</name>
<organism evidence="6 7">
    <name type="scientific">Marinomonas transparens</name>
    <dbReference type="NCBI Taxonomy" id="2795388"/>
    <lineage>
        <taxon>Bacteria</taxon>
        <taxon>Pseudomonadati</taxon>
        <taxon>Pseudomonadota</taxon>
        <taxon>Gammaproteobacteria</taxon>
        <taxon>Oceanospirillales</taxon>
        <taxon>Oceanospirillaceae</taxon>
        <taxon>Marinomonas</taxon>
    </lineage>
</organism>
<accession>A0A934N348</accession>
<feature type="signal peptide" evidence="4">
    <location>
        <begin position="1"/>
        <end position="28"/>
    </location>
</feature>
<dbReference type="GO" id="GO:0015036">
    <property type="term" value="F:disulfide oxidoreductase activity"/>
    <property type="evidence" value="ECO:0007669"/>
    <property type="project" value="UniProtKB-ARBA"/>
</dbReference>
<dbReference type="RefSeq" id="WP_199469767.1">
    <property type="nucleotide sequence ID" value="NZ_JAEMNX010000024.1"/>
</dbReference>
<keyword evidence="7" id="KW-1185">Reference proteome</keyword>
<dbReference type="PROSITE" id="PS00194">
    <property type="entry name" value="THIOREDOXIN_1"/>
    <property type="match status" value="1"/>
</dbReference>
<comment type="caution">
    <text evidence="6">The sequence shown here is derived from an EMBL/GenBank/DDBJ whole genome shotgun (WGS) entry which is preliminary data.</text>
</comment>
<keyword evidence="3" id="KW-0676">Redox-active center</keyword>
<feature type="chain" id="PRO_5036712900" evidence="4">
    <location>
        <begin position="29"/>
        <end position="196"/>
    </location>
</feature>
<dbReference type="PANTHER" id="PTHR42852:SF13">
    <property type="entry name" value="PROTEIN DIPZ"/>
    <property type="match status" value="1"/>
</dbReference>
<dbReference type="Proteomes" id="UP000628710">
    <property type="component" value="Unassembled WGS sequence"/>
</dbReference>
<dbReference type="EMBL" id="JAEMNX010000024">
    <property type="protein sequence ID" value="MBJ7539362.1"/>
    <property type="molecule type" value="Genomic_DNA"/>
</dbReference>
<protein>
    <submittedName>
        <fullName evidence="6">TlpA family protein disulfide reductase</fullName>
    </submittedName>
</protein>
<sequence length="196" mass="22458">MKDVMILAFRFTFTCLLFAVSLSTSTLAANTLAPNKLAPPIKGLEIHQQTDIALSDYLGKVTLLDFWASWCAPCRQSLPQLNRLRNQFNNKGFEIIAVNLDENTKDAKTFLEQYPVQYPILTKASQSQIQAYEIEGLPVSYLIGKDGKIITRFVGFKKRHLKEIERYLLDETFARSHEQNRDKAKTDEKAEFMGYK</sequence>
<dbReference type="Pfam" id="PF08534">
    <property type="entry name" value="Redoxin"/>
    <property type="match status" value="1"/>
</dbReference>
<dbReference type="SUPFAM" id="SSF52833">
    <property type="entry name" value="Thioredoxin-like"/>
    <property type="match status" value="1"/>
</dbReference>
<dbReference type="InterPro" id="IPR050553">
    <property type="entry name" value="Thioredoxin_ResA/DsbE_sf"/>
</dbReference>
<dbReference type="PANTHER" id="PTHR42852">
    <property type="entry name" value="THIOL:DISULFIDE INTERCHANGE PROTEIN DSBE"/>
    <property type="match status" value="1"/>
</dbReference>
<reference evidence="6" key="1">
    <citation type="submission" date="2020-12" db="EMBL/GenBank/DDBJ databases">
        <title>Marinomonas arctica sp. nov., a psychrotolerant bacterium isolated from the Arctic.</title>
        <authorList>
            <person name="Zhang Y."/>
        </authorList>
    </citation>
    <scope>NUCLEOTIDE SEQUENCE</scope>
    <source>
        <strain evidence="6">C1424</strain>
    </source>
</reference>
<evidence type="ECO:0000256" key="3">
    <source>
        <dbReference type="ARBA" id="ARBA00023284"/>
    </source>
</evidence>